<dbReference type="EMBL" id="HBIZ01014737">
    <property type="protein sequence ID" value="CAE0756448.1"/>
    <property type="molecule type" value="Transcribed_RNA"/>
</dbReference>
<name>A0A7S4EW88_CHRCT</name>
<dbReference type="GO" id="GO:0051287">
    <property type="term" value="F:NAD binding"/>
    <property type="evidence" value="ECO:0007669"/>
    <property type="project" value="InterPro"/>
</dbReference>
<dbReference type="SUPFAM" id="SSF51735">
    <property type="entry name" value="NAD(P)-binding Rossmann-fold domains"/>
    <property type="match status" value="1"/>
</dbReference>
<dbReference type="InterPro" id="IPR036291">
    <property type="entry name" value="NAD(P)-bd_dom_sf"/>
</dbReference>
<sequence>MRVLSPFFFCHARRAWSRLHRQSLGPAHANLRNGVHRPAACKAKAPRVRREADAREGECTQDTEATDTEATHVFSRVYHSDELAQMLSRCDFVFSVFPDTALTRKLLDGDVLAVSAARARPAVLINAGRGSVISEASIMNALDRSWISHRVGDVFVEEPLRPSSPLWGDARVTVTPHVAAVTQPVDAAACFAGIMQRLSREQRCASSSTQSVHAVSTWPLSINYHE</sequence>
<organism evidence="4">
    <name type="scientific">Chrysotila carterae</name>
    <name type="common">Marine alga</name>
    <name type="synonym">Syracosphaera carterae</name>
    <dbReference type="NCBI Taxonomy" id="13221"/>
    <lineage>
        <taxon>Eukaryota</taxon>
        <taxon>Haptista</taxon>
        <taxon>Haptophyta</taxon>
        <taxon>Prymnesiophyceae</taxon>
        <taxon>Isochrysidales</taxon>
        <taxon>Isochrysidaceae</taxon>
        <taxon>Chrysotila</taxon>
    </lineage>
</organism>
<dbReference type="GO" id="GO:0016491">
    <property type="term" value="F:oxidoreductase activity"/>
    <property type="evidence" value="ECO:0007669"/>
    <property type="project" value="UniProtKB-KW"/>
</dbReference>
<feature type="domain" description="D-isomer specific 2-hydroxyacid dehydrogenase NAD-binding" evidence="3">
    <location>
        <begin position="73"/>
        <end position="179"/>
    </location>
</feature>
<reference evidence="4" key="1">
    <citation type="submission" date="2021-01" db="EMBL/GenBank/DDBJ databases">
        <authorList>
            <person name="Corre E."/>
            <person name="Pelletier E."/>
            <person name="Niang G."/>
            <person name="Scheremetjew M."/>
            <person name="Finn R."/>
            <person name="Kale V."/>
            <person name="Holt S."/>
            <person name="Cochrane G."/>
            <person name="Meng A."/>
            <person name="Brown T."/>
            <person name="Cohen L."/>
        </authorList>
    </citation>
    <scope>NUCLEOTIDE SEQUENCE</scope>
    <source>
        <strain evidence="4">CCMP645</strain>
    </source>
</reference>
<dbReference type="Gene3D" id="3.40.50.720">
    <property type="entry name" value="NAD(P)-binding Rossmann-like Domain"/>
    <property type="match status" value="1"/>
</dbReference>
<dbReference type="InterPro" id="IPR006140">
    <property type="entry name" value="D-isomer_DH_NAD-bd"/>
</dbReference>
<proteinExistence type="predicted"/>
<accession>A0A7S4EW88</accession>
<evidence type="ECO:0000256" key="2">
    <source>
        <dbReference type="ARBA" id="ARBA00023027"/>
    </source>
</evidence>
<protein>
    <recommendedName>
        <fullName evidence="3">D-isomer specific 2-hydroxyacid dehydrogenase NAD-binding domain-containing protein</fullName>
    </recommendedName>
</protein>
<dbReference type="AlphaFoldDB" id="A0A7S4EW88"/>
<gene>
    <name evidence="4" type="ORF">PCAR00345_LOCUS9042</name>
</gene>
<dbReference type="PANTHER" id="PTHR43333">
    <property type="entry name" value="2-HACID_DH_C DOMAIN-CONTAINING PROTEIN"/>
    <property type="match status" value="1"/>
</dbReference>
<dbReference type="PANTHER" id="PTHR43333:SF1">
    <property type="entry name" value="D-ISOMER SPECIFIC 2-HYDROXYACID DEHYDROGENASE NAD-BINDING DOMAIN-CONTAINING PROTEIN"/>
    <property type="match status" value="1"/>
</dbReference>
<evidence type="ECO:0000313" key="4">
    <source>
        <dbReference type="EMBL" id="CAE0756448.1"/>
    </source>
</evidence>
<keyword evidence="1" id="KW-0560">Oxidoreductase</keyword>
<evidence type="ECO:0000256" key="1">
    <source>
        <dbReference type="ARBA" id="ARBA00023002"/>
    </source>
</evidence>
<keyword evidence="2" id="KW-0520">NAD</keyword>
<dbReference type="Pfam" id="PF02826">
    <property type="entry name" value="2-Hacid_dh_C"/>
    <property type="match status" value="1"/>
</dbReference>
<evidence type="ECO:0000259" key="3">
    <source>
        <dbReference type="Pfam" id="PF02826"/>
    </source>
</evidence>